<name>A0ABN7PVP5_9BURK</name>
<protein>
    <submittedName>
        <fullName evidence="3">Uncharacterized protein</fullName>
    </submittedName>
</protein>
<evidence type="ECO:0000313" key="3">
    <source>
        <dbReference type="EMBL" id="CAG2132812.1"/>
    </source>
</evidence>
<keyword evidence="2" id="KW-1133">Transmembrane helix</keyword>
<reference evidence="3 4" key="1">
    <citation type="submission" date="2021-03" db="EMBL/GenBank/DDBJ databases">
        <authorList>
            <person name="Peeters C."/>
        </authorList>
    </citation>
    <scope>NUCLEOTIDE SEQUENCE [LARGE SCALE GENOMIC DNA]</scope>
    <source>
        <strain evidence="3 4">LMG 26411</strain>
    </source>
</reference>
<sequence length="155" mass="17041">MTMTAAHDHDDKRVADESGSADPRLAHTRKFRRYRNDEGVSPELIAAYVAAAGGLNAEKPAENRIPWVMIGTACAAVSAAIFAALTYLSSSTQDKVDRGTAPLNVQIQEMDKRITGKFEVNDKVLEKINTRLDSIDGRLSTIELRLERIDSKLAK</sequence>
<evidence type="ECO:0000256" key="2">
    <source>
        <dbReference type="SAM" id="Phobius"/>
    </source>
</evidence>
<dbReference type="Gene3D" id="3.90.20.10">
    <property type="match status" value="1"/>
</dbReference>
<feature type="compositionally biased region" description="Basic and acidic residues" evidence="1">
    <location>
        <begin position="1"/>
        <end position="16"/>
    </location>
</feature>
<keyword evidence="2" id="KW-0472">Membrane</keyword>
<accession>A0ABN7PVP5</accession>
<proteinExistence type="predicted"/>
<keyword evidence="4" id="KW-1185">Reference proteome</keyword>
<keyword evidence="2" id="KW-0812">Transmembrane</keyword>
<dbReference type="Proteomes" id="UP000672657">
    <property type="component" value="Unassembled WGS sequence"/>
</dbReference>
<comment type="caution">
    <text evidence="3">The sequence shown here is derived from an EMBL/GenBank/DDBJ whole genome shotgun (WGS) entry which is preliminary data.</text>
</comment>
<feature type="transmembrane region" description="Helical" evidence="2">
    <location>
        <begin position="65"/>
        <end position="88"/>
    </location>
</feature>
<organism evidence="3 4">
    <name type="scientific">Cupriavidus numazuensis</name>
    <dbReference type="NCBI Taxonomy" id="221992"/>
    <lineage>
        <taxon>Bacteria</taxon>
        <taxon>Pseudomonadati</taxon>
        <taxon>Pseudomonadota</taxon>
        <taxon>Betaproteobacteria</taxon>
        <taxon>Burkholderiales</taxon>
        <taxon>Burkholderiaceae</taxon>
        <taxon>Cupriavidus</taxon>
    </lineage>
</organism>
<evidence type="ECO:0000313" key="4">
    <source>
        <dbReference type="Proteomes" id="UP000672657"/>
    </source>
</evidence>
<dbReference type="EMBL" id="CAJPVI010000002">
    <property type="protein sequence ID" value="CAG2132812.1"/>
    <property type="molecule type" value="Genomic_DNA"/>
</dbReference>
<evidence type="ECO:0000256" key="1">
    <source>
        <dbReference type="SAM" id="MobiDB-lite"/>
    </source>
</evidence>
<gene>
    <name evidence="3" type="ORF">LMG26411_00683</name>
</gene>
<feature type="region of interest" description="Disordered" evidence="1">
    <location>
        <begin position="1"/>
        <end position="30"/>
    </location>
</feature>